<organism evidence="1 2">
    <name type="scientific">Horticoccus luteus</name>
    <dbReference type="NCBI Taxonomy" id="2862869"/>
    <lineage>
        <taxon>Bacteria</taxon>
        <taxon>Pseudomonadati</taxon>
        <taxon>Verrucomicrobiota</taxon>
        <taxon>Opitutia</taxon>
        <taxon>Opitutales</taxon>
        <taxon>Opitutaceae</taxon>
        <taxon>Horticoccus</taxon>
    </lineage>
</organism>
<evidence type="ECO:0000313" key="1">
    <source>
        <dbReference type="EMBL" id="QYM80620.1"/>
    </source>
</evidence>
<dbReference type="InterPro" id="IPR029069">
    <property type="entry name" value="HotDog_dom_sf"/>
</dbReference>
<name>A0A8F9XIP8_9BACT</name>
<sequence length="156" mass="16858">MPPSLSLQERYSPHGRCFGCGPANDRGLRLRSFVQSDGTVMADWQPEPHHEAFPGILNGGIIGALLDCHSNWTAAWHLMQQRKLDAPPCTVTASYAVKLLRPTPTGAPVHLVARVAEAQEDRARIEASLTSAGVICATCAGTFVAVKPGHPAFHRW</sequence>
<dbReference type="AlphaFoldDB" id="A0A8F9XIP8"/>
<accession>A0A8F9XIP8</accession>
<protein>
    <submittedName>
        <fullName evidence="1">PaaI family thioesterase</fullName>
    </submittedName>
</protein>
<keyword evidence="2" id="KW-1185">Reference proteome</keyword>
<reference evidence="1" key="1">
    <citation type="submission" date="2021-08" db="EMBL/GenBank/DDBJ databases">
        <title>Genome of a novel bacterium of the phylum Verrucomicrobia, Oleiharenicola sp. KSB-15.</title>
        <authorList>
            <person name="Chung J.-H."/>
            <person name="Ahn J.-H."/>
            <person name="Yoon Y."/>
            <person name="Kim D.-Y."/>
            <person name="An S.-H."/>
            <person name="Park I."/>
            <person name="Yeon J."/>
        </authorList>
    </citation>
    <scope>NUCLEOTIDE SEQUENCE</scope>
    <source>
        <strain evidence="1">KSB-15</strain>
    </source>
</reference>
<dbReference type="RefSeq" id="WP_220166065.1">
    <property type="nucleotide sequence ID" value="NZ_CP080507.1"/>
</dbReference>
<dbReference type="SUPFAM" id="SSF54637">
    <property type="entry name" value="Thioesterase/thiol ester dehydrase-isomerase"/>
    <property type="match status" value="1"/>
</dbReference>
<dbReference type="EMBL" id="CP080507">
    <property type="protein sequence ID" value="QYM80620.1"/>
    <property type="molecule type" value="Genomic_DNA"/>
</dbReference>
<evidence type="ECO:0000313" key="2">
    <source>
        <dbReference type="Proteomes" id="UP000825051"/>
    </source>
</evidence>
<gene>
    <name evidence="1" type="ORF">K0B96_08470</name>
</gene>
<dbReference type="Proteomes" id="UP000825051">
    <property type="component" value="Chromosome"/>
</dbReference>
<dbReference type="KEGG" id="ole:K0B96_08470"/>
<dbReference type="CDD" id="cd03443">
    <property type="entry name" value="PaaI_thioesterase"/>
    <property type="match status" value="1"/>
</dbReference>
<proteinExistence type="predicted"/>
<dbReference type="Gene3D" id="3.10.129.10">
    <property type="entry name" value="Hotdog Thioesterase"/>
    <property type="match status" value="1"/>
</dbReference>